<reference evidence="2" key="1">
    <citation type="journal article" date="2022" name="bioRxiv">
        <title>Sequencing and chromosome-scale assembly of the giantPleurodeles waltlgenome.</title>
        <authorList>
            <person name="Brown T."/>
            <person name="Elewa A."/>
            <person name="Iarovenko S."/>
            <person name="Subramanian E."/>
            <person name="Araus A.J."/>
            <person name="Petzold A."/>
            <person name="Susuki M."/>
            <person name="Suzuki K.-i.T."/>
            <person name="Hayashi T."/>
            <person name="Toyoda A."/>
            <person name="Oliveira C."/>
            <person name="Osipova E."/>
            <person name="Leigh N.D."/>
            <person name="Simon A."/>
            <person name="Yun M.H."/>
        </authorList>
    </citation>
    <scope>NUCLEOTIDE SEQUENCE</scope>
    <source>
        <strain evidence="2">20211129_DDA</strain>
        <tissue evidence="2">Liver</tissue>
    </source>
</reference>
<dbReference type="AlphaFoldDB" id="A0AAV7LJV5"/>
<protein>
    <submittedName>
        <fullName evidence="2">Uncharacterized protein</fullName>
    </submittedName>
</protein>
<organism evidence="2 3">
    <name type="scientific">Pleurodeles waltl</name>
    <name type="common">Iberian ribbed newt</name>
    <dbReference type="NCBI Taxonomy" id="8319"/>
    <lineage>
        <taxon>Eukaryota</taxon>
        <taxon>Metazoa</taxon>
        <taxon>Chordata</taxon>
        <taxon>Craniata</taxon>
        <taxon>Vertebrata</taxon>
        <taxon>Euteleostomi</taxon>
        <taxon>Amphibia</taxon>
        <taxon>Batrachia</taxon>
        <taxon>Caudata</taxon>
        <taxon>Salamandroidea</taxon>
        <taxon>Salamandridae</taxon>
        <taxon>Pleurodelinae</taxon>
        <taxon>Pleurodeles</taxon>
    </lineage>
</organism>
<keyword evidence="3" id="KW-1185">Reference proteome</keyword>
<feature type="region of interest" description="Disordered" evidence="1">
    <location>
        <begin position="1"/>
        <end position="24"/>
    </location>
</feature>
<dbReference type="Proteomes" id="UP001066276">
    <property type="component" value="Chromosome 11"/>
</dbReference>
<accession>A0AAV7LJV5</accession>
<proteinExistence type="predicted"/>
<evidence type="ECO:0000256" key="1">
    <source>
        <dbReference type="SAM" id="MobiDB-lite"/>
    </source>
</evidence>
<gene>
    <name evidence="2" type="ORF">NDU88_005020</name>
</gene>
<evidence type="ECO:0000313" key="2">
    <source>
        <dbReference type="EMBL" id="KAJ1091906.1"/>
    </source>
</evidence>
<sequence length="105" mass="10506">MCTGFVPAFPTSQGAGSAPSAAPPCPFSLSGAQPSGVPLPPESLGPAVLGNAEETLRFGRRGSPARAPHLSHSTRRASRSEIMIAGRAQGSRGTKTTIRAAPGAG</sequence>
<comment type="caution">
    <text evidence="2">The sequence shown here is derived from an EMBL/GenBank/DDBJ whole genome shotgun (WGS) entry which is preliminary data.</text>
</comment>
<dbReference type="EMBL" id="JANPWB010000015">
    <property type="protein sequence ID" value="KAJ1091906.1"/>
    <property type="molecule type" value="Genomic_DNA"/>
</dbReference>
<evidence type="ECO:0000313" key="3">
    <source>
        <dbReference type="Proteomes" id="UP001066276"/>
    </source>
</evidence>
<name>A0AAV7LJV5_PLEWA</name>